<feature type="region of interest" description="Disordered" evidence="3">
    <location>
        <begin position="910"/>
        <end position="938"/>
    </location>
</feature>
<evidence type="ECO:0000256" key="3">
    <source>
        <dbReference type="SAM" id="MobiDB-lite"/>
    </source>
</evidence>
<comment type="subcellular location">
    <subcellularLocation>
        <location evidence="1">Nucleus</location>
    </subcellularLocation>
</comment>
<feature type="transmembrane region" description="Helical" evidence="4">
    <location>
        <begin position="791"/>
        <end position="813"/>
    </location>
</feature>
<dbReference type="GO" id="GO:0005634">
    <property type="term" value="C:nucleus"/>
    <property type="evidence" value="ECO:0007669"/>
    <property type="project" value="UniProtKB-SubCell"/>
</dbReference>
<dbReference type="InterPro" id="IPR050613">
    <property type="entry name" value="Sec_Metabolite_Reg"/>
</dbReference>
<feature type="compositionally biased region" description="Low complexity" evidence="3">
    <location>
        <begin position="185"/>
        <end position="201"/>
    </location>
</feature>
<name>A0A0L6VPL8_9BASI</name>
<gene>
    <name evidence="5" type="ORF">VP01_1241g1</name>
</gene>
<feature type="region of interest" description="Disordered" evidence="3">
    <location>
        <begin position="857"/>
        <end position="883"/>
    </location>
</feature>
<dbReference type="VEuPathDB" id="FungiDB:VP01_1241g1"/>
<feature type="compositionally biased region" description="Low complexity" evidence="3">
    <location>
        <begin position="971"/>
        <end position="985"/>
    </location>
</feature>
<evidence type="ECO:0000256" key="1">
    <source>
        <dbReference type="ARBA" id="ARBA00004123"/>
    </source>
</evidence>
<dbReference type="STRING" id="27349.A0A0L6VPL8"/>
<feature type="transmembrane region" description="Helical" evidence="4">
    <location>
        <begin position="745"/>
        <end position="763"/>
    </location>
</feature>
<sequence length="1210" mass="134232">MRERASQAESGGRVPPCETYKLPPNLNADCSVDHFPSSLLLNNQPTTLRKSRMSSSGQSSTRNDCQNASAITTKPKKKLNRQLASCSGCRSVSKRVAVLNIKRRTRCDRVSLPYSIPGQQGSTVERTNTVLQGRPCSECHKRNVACDYTGASGPPSITHAAILEQVQREEYIKQLEARLQALEKSAPSANNNCSPSPSTTPQDFTVDDLASQLSIMTMGKRARGQMARKDPHPLRTQLESILASQSNIPPITFILPEQQFTLDLVAKYPVPNLKELCSEYLPPRSQLDFLSEYYFNTLNLWSPCINRIDWNIQLDAFWNSKDRLGFRPPCPPDPPHITQHFLAQFVSVIYGIIGHGLARLADIHHLECPAENQSSAGSSASSPPRDYQLWSLNQAEKISLSNRWFRFSLGLLTSPEGNIYVKPTLFGIRAMHLLSNVEHAPENIDHGIFFWSLTSSLAMSAGLYREPPISDDENMETLDEIEVESRRQLAWSILGLECLSLNNAQSILSVFLSYKDSIQRLTTAHPCEIDYLNMHEHRRINYRIMSLHSFRSLVSQISVKIPGTVLTPTTPLHPTDGCPLDPLLCIRKLAAQMDQAMRQSSIRITSGQPATYQEIRYFKPHFVIEAQRRIYEVESLIPHRLQAGISADGKSLETVIKNDPVYILLAAVSLQLSSICLQSGLLSRFLHARFCIPQIRLLRLFILPKTGVPPEERIKQLQSQFTPPTFHSSYQSLLKTVSWFSSRKSIIRLTSPNVCFLFLLLFSSHPELLTVSKRHFLASEYFPHSLSMHPLVLYGLINTAIACALVLLINFFLSQLQKLMALFDMGKKTIAATMARKAVTLLQTLIKQIELRSGSAGSKSWDRRKRGPGVAVETSHNSQYADGDDAVNKHKQQVLLHSLQFVQCKYHHGQGGRGTSTLRTEHLIPTVPNVSSKPHEPERFHSLSYGFVTLSADSSQAVRHNRHESEHAAKPTAGSSTSLGSTSPPGLVPIHTSPSVGFFPPALSSSEAPLGQPTPPLVSSQPSRRPGFSTRSSSSQFSSTHNDACLDRSNSSPSFRAVASLPRHLHLGSNVEFGTIDAQLDNYQFHFPTRHSSAGYGKSGGSQKRTGADEGTVNLRDEPNLLNIFDAGFLLHIPNWTTQTENHTSTQLPEFLPINAGDLEYFQPTFNAENFTGIADAGVLSSTDLAGPVDPGRFSFSSHYEGDTGINKSE</sequence>
<protein>
    <recommendedName>
        <fullName evidence="7">Transcription factor domain-containing protein</fullName>
    </recommendedName>
</protein>
<evidence type="ECO:0000313" key="6">
    <source>
        <dbReference type="Proteomes" id="UP000037035"/>
    </source>
</evidence>
<dbReference type="PANTHER" id="PTHR31001">
    <property type="entry name" value="UNCHARACTERIZED TRANSCRIPTIONAL REGULATORY PROTEIN"/>
    <property type="match status" value="1"/>
</dbReference>
<evidence type="ECO:0000256" key="2">
    <source>
        <dbReference type="ARBA" id="ARBA00023242"/>
    </source>
</evidence>
<feature type="region of interest" description="Disordered" evidence="3">
    <location>
        <begin position="41"/>
        <end position="71"/>
    </location>
</feature>
<dbReference type="EMBL" id="LAVV01002688">
    <property type="protein sequence ID" value="KNZ62651.1"/>
    <property type="molecule type" value="Genomic_DNA"/>
</dbReference>
<keyword evidence="6" id="KW-1185">Reference proteome</keyword>
<evidence type="ECO:0000256" key="4">
    <source>
        <dbReference type="SAM" id="Phobius"/>
    </source>
</evidence>
<comment type="caution">
    <text evidence="5">The sequence shown here is derived from an EMBL/GenBank/DDBJ whole genome shotgun (WGS) entry which is preliminary data.</text>
</comment>
<accession>A0A0L6VPL8</accession>
<dbReference type="InterPro" id="IPR036864">
    <property type="entry name" value="Zn2-C6_fun-type_DNA-bd_sf"/>
</dbReference>
<keyword evidence="2" id="KW-0539">Nucleus</keyword>
<keyword evidence="4" id="KW-0472">Membrane</keyword>
<organism evidence="5 6">
    <name type="scientific">Puccinia sorghi</name>
    <dbReference type="NCBI Taxonomy" id="27349"/>
    <lineage>
        <taxon>Eukaryota</taxon>
        <taxon>Fungi</taxon>
        <taxon>Dikarya</taxon>
        <taxon>Basidiomycota</taxon>
        <taxon>Pucciniomycotina</taxon>
        <taxon>Pucciniomycetes</taxon>
        <taxon>Pucciniales</taxon>
        <taxon>Pucciniaceae</taxon>
        <taxon>Puccinia</taxon>
    </lineage>
</organism>
<proteinExistence type="predicted"/>
<dbReference type="AlphaFoldDB" id="A0A0L6VPL8"/>
<dbReference type="CDD" id="cd12148">
    <property type="entry name" value="fungal_TF_MHR"/>
    <property type="match status" value="1"/>
</dbReference>
<evidence type="ECO:0008006" key="7">
    <source>
        <dbReference type="Google" id="ProtNLM"/>
    </source>
</evidence>
<reference evidence="5 6" key="1">
    <citation type="submission" date="2015-08" db="EMBL/GenBank/DDBJ databases">
        <title>Next Generation Sequencing and Analysis of the Genome of Puccinia sorghi L Schw, the Causal Agent of Maize Common Rust.</title>
        <authorList>
            <person name="Rochi L."/>
            <person name="Burguener G."/>
            <person name="Darino M."/>
            <person name="Turjanski A."/>
            <person name="Kreff E."/>
            <person name="Dieguez M.J."/>
            <person name="Sacco F."/>
        </authorList>
    </citation>
    <scope>NUCLEOTIDE SEQUENCE [LARGE SCALE GENOMIC DNA]</scope>
    <source>
        <strain evidence="5 6">RO10H11247</strain>
    </source>
</reference>
<keyword evidence="4" id="KW-0812">Transmembrane</keyword>
<dbReference type="OrthoDB" id="2506114at2759"/>
<dbReference type="GO" id="GO:0000981">
    <property type="term" value="F:DNA-binding transcription factor activity, RNA polymerase II-specific"/>
    <property type="evidence" value="ECO:0007669"/>
    <property type="project" value="InterPro"/>
</dbReference>
<feature type="compositionally biased region" description="Polar residues" evidence="3">
    <location>
        <begin position="61"/>
        <end position="71"/>
    </location>
</feature>
<keyword evidence="4" id="KW-1133">Transmembrane helix</keyword>
<dbReference type="Proteomes" id="UP000037035">
    <property type="component" value="Unassembled WGS sequence"/>
</dbReference>
<dbReference type="PANTHER" id="PTHR31001:SF90">
    <property type="entry name" value="CENTROMERE DNA-BINDING PROTEIN COMPLEX CBF3 SUBUNIT B"/>
    <property type="match status" value="1"/>
</dbReference>
<feature type="region of interest" description="Disordered" evidence="3">
    <location>
        <begin position="184"/>
        <end position="203"/>
    </location>
</feature>
<feature type="compositionally biased region" description="Low complexity" evidence="3">
    <location>
        <begin position="1022"/>
        <end position="1040"/>
    </location>
</feature>
<evidence type="ECO:0000313" key="5">
    <source>
        <dbReference type="EMBL" id="KNZ62651.1"/>
    </source>
</evidence>
<dbReference type="GO" id="GO:0008270">
    <property type="term" value="F:zinc ion binding"/>
    <property type="evidence" value="ECO:0007669"/>
    <property type="project" value="InterPro"/>
</dbReference>
<dbReference type="Gene3D" id="4.10.240.10">
    <property type="entry name" value="Zn(2)-C6 fungal-type DNA-binding domain"/>
    <property type="match status" value="1"/>
</dbReference>
<feature type="region of interest" description="Disordered" evidence="3">
    <location>
        <begin position="955"/>
        <end position="1052"/>
    </location>
</feature>